<reference evidence="1" key="1">
    <citation type="submission" date="2021-06" db="EMBL/GenBank/DDBJ databases">
        <title>Comparative genomics, transcriptomics and evolutionary studies reveal genomic signatures of adaptation to plant cell wall in hemibiotrophic fungi.</title>
        <authorList>
            <consortium name="DOE Joint Genome Institute"/>
            <person name="Baroncelli R."/>
            <person name="Diaz J.F."/>
            <person name="Benocci T."/>
            <person name="Peng M."/>
            <person name="Battaglia E."/>
            <person name="Haridas S."/>
            <person name="Andreopoulos W."/>
            <person name="Labutti K."/>
            <person name="Pangilinan J."/>
            <person name="Floch G.L."/>
            <person name="Makela M.R."/>
            <person name="Henrissat B."/>
            <person name="Grigoriev I.V."/>
            <person name="Crouch J.A."/>
            <person name="De Vries R.P."/>
            <person name="Sukno S.A."/>
            <person name="Thon M.R."/>
        </authorList>
    </citation>
    <scope>NUCLEOTIDE SEQUENCE</scope>
    <source>
        <strain evidence="1">MAFF235873</strain>
    </source>
</reference>
<comment type="caution">
    <text evidence="1">The sequence shown here is derived from an EMBL/GenBank/DDBJ whole genome shotgun (WGS) entry which is preliminary data.</text>
</comment>
<dbReference type="Proteomes" id="UP001232148">
    <property type="component" value="Unassembled WGS sequence"/>
</dbReference>
<sequence>MIEKFQLFIMGARRVTKSSKKIISTYRMSVFSANLFGAKQQRRGGQQVFLLWAHMGNIKRAVAGKDMRCYCFAANLSKALETGSGKYLTGKGGVGYEFCLGVVRSAGEPLHCFVACIVGLERCGREHARSSSVFFFWIPCASSLLFHHSKMDYSLLCGGGGITLSGALFSRASRESCVIFCWEAG</sequence>
<name>A0AAD9HBQ0_9PEZI</name>
<evidence type="ECO:0000313" key="2">
    <source>
        <dbReference type="Proteomes" id="UP001232148"/>
    </source>
</evidence>
<keyword evidence="2" id="KW-1185">Reference proteome</keyword>
<evidence type="ECO:0000313" key="1">
    <source>
        <dbReference type="EMBL" id="KAK2025397.1"/>
    </source>
</evidence>
<protein>
    <submittedName>
        <fullName evidence="1">Uncharacterized protein</fullName>
    </submittedName>
</protein>
<accession>A0AAD9HBQ0</accession>
<organism evidence="1 2">
    <name type="scientific">Colletotrichum zoysiae</name>
    <dbReference type="NCBI Taxonomy" id="1216348"/>
    <lineage>
        <taxon>Eukaryota</taxon>
        <taxon>Fungi</taxon>
        <taxon>Dikarya</taxon>
        <taxon>Ascomycota</taxon>
        <taxon>Pezizomycotina</taxon>
        <taxon>Sordariomycetes</taxon>
        <taxon>Hypocreomycetidae</taxon>
        <taxon>Glomerellales</taxon>
        <taxon>Glomerellaceae</taxon>
        <taxon>Colletotrichum</taxon>
        <taxon>Colletotrichum graminicola species complex</taxon>
    </lineage>
</organism>
<proteinExistence type="predicted"/>
<gene>
    <name evidence="1" type="ORF">LX32DRAFT_62341</name>
</gene>
<dbReference type="AlphaFoldDB" id="A0AAD9HBQ0"/>
<dbReference type="EMBL" id="MU842938">
    <property type="protein sequence ID" value="KAK2025397.1"/>
    <property type="molecule type" value="Genomic_DNA"/>
</dbReference>